<comment type="caution">
    <text evidence="1">The sequence shown here is derived from an EMBL/GenBank/DDBJ whole genome shotgun (WGS) entry which is preliminary data.</text>
</comment>
<gene>
    <name evidence="1" type="ORF">UC7_00951</name>
</gene>
<dbReference type="PATRIC" id="fig|1158612.3.peg.935"/>
<accession>R3WIM7</accession>
<evidence type="ECO:0000313" key="2">
    <source>
        <dbReference type="Proteomes" id="UP000013840"/>
    </source>
</evidence>
<evidence type="ECO:0000313" key="1">
    <source>
        <dbReference type="EMBL" id="EOL47701.1"/>
    </source>
</evidence>
<dbReference type="EMBL" id="AJAU01000011">
    <property type="protein sequence ID" value="EOL47701.1"/>
    <property type="molecule type" value="Genomic_DNA"/>
</dbReference>
<keyword evidence="2" id="KW-1185">Reference proteome</keyword>
<dbReference type="Proteomes" id="UP000013840">
    <property type="component" value="Unassembled WGS sequence"/>
</dbReference>
<dbReference type="AlphaFoldDB" id="R3WIM7"/>
<reference evidence="1 2" key="1">
    <citation type="submission" date="2013-02" db="EMBL/GenBank/DDBJ databases">
        <title>The Genome Sequence of Enterococcus caccae BAA-1240.</title>
        <authorList>
            <consortium name="The Broad Institute Genome Sequencing Platform"/>
            <consortium name="The Broad Institute Genome Sequencing Center for Infectious Disease"/>
            <person name="Earl A.M."/>
            <person name="Gilmore M.S."/>
            <person name="Lebreton F."/>
            <person name="Walker B."/>
            <person name="Young S.K."/>
            <person name="Zeng Q."/>
            <person name="Gargeya S."/>
            <person name="Fitzgerald M."/>
            <person name="Haas B."/>
            <person name="Abouelleil A."/>
            <person name="Alvarado L."/>
            <person name="Arachchi H.M."/>
            <person name="Berlin A.M."/>
            <person name="Chapman S.B."/>
            <person name="Dewar J."/>
            <person name="Goldberg J."/>
            <person name="Griggs A."/>
            <person name="Gujja S."/>
            <person name="Hansen M."/>
            <person name="Howarth C."/>
            <person name="Imamovic A."/>
            <person name="Larimer J."/>
            <person name="McCowan C."/>
            <person name="Murphy C."/>
            <person name="Neiman D."/>
            <person name="Pearson M."/>
            <person name="Priest M."/>
            <person name="Roberts A."/>
            <person name="Saif S."/>
            <person name="Shea T."/>
            <person name="Sisk P."/>
            <person name="Sykes S."/>
            <person name="Wortman J."/>
            <person name="Nusbaum C."/>
            <person name="Birren B."/>
        </authorList>
    </citation>
    <scope>NUCLEOTIDE SEQUENCE [LARGE SCALE GENOMIC DNA]</scope>
    <source>
        <strain evidence="1 2">ATCC BAA-1240</strain>
    </source>
</reference>
<dbReference type="OrthoDB" id="9848264at2"/>
<dbReference type="RefSeq" id="WP_010771100.1">
    <property type="nucleotide sequence ID" value="NZ_KB946333.1"/>
</dbReference>
<organism evidence="1 2">
    <name type="scientific">Enterococcus caccae ATCC BAA-1240</name>
    <dbReference type="NCBI Taxonomy" id="1158612"/>
    <lineage>
        <taxon>Bacteria</taxon>
        <taxon>Bacillati</taxon>
        <taxon>Bacillota</taxon>
        <taxon>Bacilli</taxon>
        <taxon>Lactobacillales</taxon>
        <taxon>Enterococcaceae</taxon>
        <taxon>Enterococcus</taxon>
    </lineage>
</organism>
<protein>
    <submittedName>
        <fullName evidence="1">Uncharacterized protein</fullName>
    </submittedName>
</protein>
<sequence length="72" mass="8191">MGSTLNFKISSLNWNEQTQRLLITNEAYDPDGNRSPSNDYTLTVHDIDLTNFSQLSISGTTFATTDFTYHRN</sequence>
<proteinExistence type="predicted"/>
<name>R3WIM7_9ENTE</name>